<organism evidence="1 2">
    <name type="scientific">Candidatus Liptonbacteria bacterium RIFCSPHIGHO2_01_FULL_57_28</name>
    <dbReference type="NCBI Taxonomy" id="1798647"/>
    <lineage>
        <taxon>Bacteria</taxon>
        <taxon>Candidatus Liptoniibacteriota</taxon>
    </lineage>
</organism>
<sequence length="231" mass="26697">MSKFELIPRARFLRAKGMSIKDIAQELNISKSTASAWCADIVLSTAQLRELQKKRVSRGQAGRLAGAMFHKKKKQARMKFFWDQGLKDTKKLGSRDFLMVGLGLYMGEGNKSGNRFQFTNSNPALIRLMILWLKRNFRISRERIYCRILINEIHADRVAMVERQWSSLLAIPKDQFRKTILIKSKSKKTYENRDIHLGTIILRVQSSSDLQYRVLGLLNGLMYNIDVKMPA</sequence>
<evidence type="ECO:0000313" key="2">
    <source>
        <dbReference type="Proteomes" id="UP000179059"/>
    </source>
</evidence>
<dbReference type="AlphaFoldDB" id="A0A1G2CAS8"/>
<name>A0A1G2CAS8_9BACT</name>
<proteinExistence type="predicted"/>
<protein>
    <submittedName>
        <fullName evidence="1">Uncharacterized protein</fullName>
    </submittedName>
</protein>
<accession>A0A1G2CAS8</accession>
<comment type="caution">
    <text evidence="1">The sequence shown here is derived from an EMBL/GenBank/DDBJ whole genome shotgun (WGS) entry which is preliminary data.</text>
</comment>
<dbReference type="STRING" id="1798647.A2855_00245"/>
<dbReference type="Proteomes" id="UP000179059">
    <property type="component" value="Unassembled WGS sequence"/>
</dbReference>
<dbReference type="EMBL" id="MHKX01000030">
    <property type="protein sequence ID" value="OGY97577.1"/>
    <property type="molecule type" value="Genomic_DNA"/>
</dbReference>
<gene>
    <name evidence="1" type="ORF">A2855_00245</name>
</gene>
<evidence type="ECO:0000313" key="1">
    <source>
        <dbReference type="EMBL" id="OGY97577.1"/>
    </source>
</evidence>
<reference evidence="1 2" key="1">
    <citation type="journal article" date="2016" name="Nat. Commun.">
        <title>Thousands of microbial genomes shed light on interconnected biogeochemical processes in an aquifer system.</title>
        <authorList>
            <person name="Anantharaman K."/>
            <person name="Brown C.T."/>
            <person name="Hug L.A."/>
            <person name="Sharon I."/>
            <person name="Castelle C.J."/>
            <person name="Probst A.J."/>
            <person name="Thomas B.C."/>
            <person name="Singh A."/>
            <person name="Wilkins M.J."/>
            <person name="Karaoz U."/>
            <person name="Brodie E.L."/>
            <person name="Williams K.H."/>
            <person name="Hubbard S.S."/>
            <person name="Banfield J.F."/>
        </authorList>
    </citation>
    <scope>NUCLEOTIDE SEQUENCE [LARGE SCALE GENOMIC DNA]</scope>
</reference>